<dbReference type="eggNOG" id="KOG4294">
    <property type="taxonomic scope" value="Eukaryota"/>
</dbReference>
<sequence length="552" mass="63076">MVIEALKSELLKYGENTSIRGIPKFFKSKDIFLKVLWLVFFITCTAVLIYLLITLFNKFYTWPVTTKYGEKVGQPLTFPDITICNLDPLAEGEPDYLKINEYLTYVENYKQDILNYLENANITGDDSSFAEVRNMFDEIFSVSGYIINLKKTRPESNDCPNFIVDCSFFGYNWFQTDAICTAENFTKRWNANYYTCYTLKTSSLLNISSSNNIRGLSLILNLGPPSLIQVPYKSSLTNSQARGVQVSVHSPGTSPDLKRGFNVAPGTENIVEIVQTERSRLDKPHNRLGCTNERNMLFSPTEKYTSDLCVEYCIQELINKTCGCVTHLLSVPEKYISDTDLCGNLTIYEYSDNRTDRAVFGLYCSLNNSDEDKASCFENCLMPCMEIKYDSFVTSASWPQPSVQINLFREYFDRDNDSCVEKNPKVKERYINYLKFMSEDRTEDVPLSSLTQIQESLLAIKFVMKQNFPYYQSENPAYTWDVMIGTVGGMLSLWLGITAASGVEIIELVYLLFKCCWNNKKSSTDFNTNNNKVNNQQSSNGISSENHLQTRI</sequence>
<keyword evidence="8 13" id="KW-0472">Membrane</keyword>
<dbReference type="KEGG" id="hro:HELRODRAFT_185250"/>
<dbReference type="PANTHER" id="PTHR11690">
    <property type="entry name" value="AMILORIDE-SENSITIVE SODIUM CHANNEL-RELATED"/>
    <property type="match status" value="1"/>
</dbReference>
<reference evidence="15" key="3">
    <citation type="submission" date="2015-06" db="UniProtKB">
        <authorList>
            <consortium name="EnsemblMetazoa"/>
        </authorList>
    </citation>
    <scope>IDENTIFICATION</scope>
</reference>
<evidence type="ECO:0000256" key="10">
    <source>
        <dbReference type="ARBA" id="ARBA00023303"/>
    </source>
</evidence>
<keyword evidence="2 11" id="KW-0813">Transport</keyword>
<dbReference type="PRINTS" id="PR01078">
    <property type="entry name" value="AMINACHANNEL"/>
</dbReference>
<evidence type="ECO:0000256" key="3">
    <source>
        <dbReference type="ARBA" id="ARBA00022461"/>
    </source>
</evidence>
<comment type="subcellular location">
    <subcellularLocation>
        <location evidence="1">Membrane</location>
        <topology evidence="1">Multi-pass membrane protein</topology>
    </subcellularLocation>
</comment>
<proteinExistence type="inferred from homology"/>
<keyword evidence="4 11" id="KW-0812">Transmembrane</keyword>
<keyword evidence="10 11" id="KW-0407">Ion channel</keyword>
<dbReference type="EMBL" id="AMQM01002645">
    <property type="status" value="NOT_ANNOTATED_CDS"/>
    <property type="molecule type" value="Genomic_DNA"/>
</dbReference>
<dbReference type="HOGENOM" id="CLU_020415_2_0_1"/>
<dbReference type="OMA" id="AITICHH"/>
<evidence type="ECO:0000313" key="15">
    <source>
        <dbReference type="EnsemblMetazoa" id="HelroP185250"/>
    </source>
</evidence>
<dbReference type="GO" id="GO:0035725">
    <property type="term" value="P:sodium ion transmembrane transport"/>
    <property type="evidence" value="ECO:0000318"/>
    <property type="project" value="GO_Central"/>
</dbReference>
<evidence type="ECO:0000256" key="7">
    <source>
        <dbReference type="ARBA" id="ARBA00023065"/>
    </source>
</evidence>
<dbReference type="CTD" id="20210050"/>
<dbReference type="EMBL" id="KB095858">
    <property type="protein sequence ID" value="ESO10568.1"/>
    <property type="molecule type" value="Genomic_DNA"/>
</dbReference>
<dbReference type="Pfam" id="PF00858">
    <property type="entry name" value="ASC"/>
    <property type="match status" value="1"/>
</dbReference>
<reference evidence="16" key="1">
    <citation type="submission" date="2012-12" db="EMBL/GenBank/DDBJ databases">
        <authorList>
            <person name="Hellsten U."/>
            <person name="Grimwood J."/>
            <person name="Chapman J.A."/>
            <person name="Shapiro H."/>
            <person name="Aerts A."/>
            <person name="Otillar R.P."/>
            <person name="Terry A.Y."/>
            <person name="Boore J.L."/>
            <person name="Simakov O."/>
            <person name="Marletaz F."/>
            <person name="Cho S.-J."/>
            <person name="Edsinger-Gonzales E."/>
            <person name="Havlak P."/>
            <person name="Kuo D.-H."/>
            <person name="Larsson T."/>
            <person name="Lv J."/>
            <person name="Arendt D."/>
            <person name="Savage R."/>
            <person name="Osoegawa K."/>
            <person name="de Jong P."/>
            <person name="Lindberg D.R."/>
            <person name="Seaver E.C."/>
            <person name="Weisblat D.A."/>
            <person name="Putnam N.H."/>
            <person name="Grigoriev I.V."/>
            <person name="Rokhsar D.S."/>
        </authorList>
    </citation>
    <scope>NUCLEOTIDE SEQUENCE</scope>
</reference>
<dbReference type="InterPro" id="IPR001873">
    <property type="entry name" value="ENaC"/>
</dbReference>
<evidence type="ECO:0000256" key="11">
    <source>
        <dbReference type="RuleBase" id="RU000679"/>
    </source>
</evidence>
<dbReference type="GO" id="GO:0005886">
    <property type="term" value="C:plasma membrane"/>
    <property type="evidence" value="ECO:0000318"/>
    <property type="project" value="GO_Central"/>
</dbReference>
<dbReference type="EnsemblMetazoa" id="HelroT185250">
    <property type="protein sequence ID" value="HelroP185250"/>
    <property type="gene ID" value="HelroG185250"/>
</dbReference>
<dbReference type="InParanoid" id="T1FMK1"/>
<dbReference type="OrthoDB" id="6021021at2759"/>
<dbReference type="GO" id="GO:0015280">
    <property type="term" value="F:ligand-gated sodium channel activity"/>
    <property type="evidence" value="ECO:0000318"/>
    <property type="project" value="GO_Central"/>
</dbReference>
<dbReference type="PANTHER" id="PTHR11690:SF248">
    <property type="entry name" value="PICKPOCKET 17, ISOFORM A"/>
    <property type="match status" value="1"/>
</dbReference>
<keyword evidence="9 11" id="KW-0739">Sodium transport</keyword>
<feature type="transmembrane region" description="Helical" evidence="13">
    <location>
        <begin position="491"/>
        <end position="513"/>
    </location>
</feature>
<feature type="compositionally biased region" description="Polar residues" evidence="12">
    <location>
        <begin position="541"/>
        <end position="552"/>
    </location>
</feature>
<evidence type="ECO:0000313" key="14">
    <source>
        <dbReference type="EMBL" id="ESO10568.1"/>
    </source>
</evidence>
<name>T1FMK1_HELRO</name>
<feature type="compositionally biased region" description="Low complexity" evidence="12">
    <location>
        <begin position="527"/>
        <end position="540"/>
    </location>
</feature>
<feature type="region of interest" description="Disordered" evidence="12">
    <location>
        <begin position="526"/>
        <end position="552"/>
    </location>
</feature>
<dbReference type="Proteomes" id="UP000015101">
    <property type="component" value="Unassembled WGS sequence"/>
</dbReference>
<evidence type="ECO:0000256" key="12">
    <source>
        <dbReference type="SAM" id="MobiDB-lite"/>
    </source>
</evidence>
<keyword evidence="6" id="KW-0915">Sodium</keyword>
<evidence type="ECO:0000256" key="1">
    <source>
        <dbReference type="ARBA" id="ARBA00004141"/>
    </source>
</evidence>
<keyword evidence="16" id="KW-1185">Reference proteome</keyword>
<keyword evidence="5 13" id="KW-1133">Transmembrane helix</keyword>
<evidence type="ECO:0000256" key="9">
    <source>
        <dbReference type="ARBA" id="ARBA00023201"/>
    </source>
</evidence>
<keyword evidence="3 11" id="KW-0894">Sodium channel</keyword>
<gene>
    <name evidence="15" type="primary">20210050</name>
    <name evidence="14" type="ORF">HELRODRAFT_185250</name>
</gene>
<keyword evidence="7 11" id="KW-0406">Ion transport</keyword>
<dbReference type="AlphaFoldDB" id="T1FMK1"/>
<organism evidence="15 16">
    <name type="scientific">Helobdella robusta</name>
    <name type="common">Californian leech</name>
    <dbReference type="NCBI Taxonomy" id="6412"/>
    <lineage>
        <taxon>Eukaryota</taxon>
        <taxon>Metazoa</taxon>
        <taxon>Spiralia</taxon>
        <taxon>Lophotrochozoa</taxon>
        <taxon>Annelida</taxon>
        <taxon>Clitellata</taxon>
        <taxon>Hirudinea</taxon>
        <taxon>Rhynchobdellida</taxon>
        <taxon>Glossiphoniidae</taxon>
        <taxon>Helobdella</taxon>
    </lineage>
</organism>
<evidence type="ECO:0000256" key="2">
    <source>
        <dbReference type="ARBA" id="ARBA00022448"/>
    </source>
</evidence>
<comment type="similarity">
    <text evidence="11">Belongs to the amiloride-sensitive sodium channel (TC 1.A.6) family.</text>
</comment>
<evidence type="ECO:0000256" key="6">
    <source>
        <dbReference type="ARBA" id="ARBA00023053"/>
    </source>
</evidence>
<reference evidence="14 16" key="2">
    <citation type="journal article" date="2013" name="Nature">
        <title>Insights into bilaterian evolution from three spiralian genomes.</title>
        <authorList>
            <person name="Simakov O."/>
            <person name="Marletaz F."/>
            <person name="Cho S.J."/>
            <person name="Edsinger-Gonzales E."/>
            <person name="Havlak P."/>
            <person name="Hellsten U."/>
            <person name="Kuo D.H."/>
            <person name="Larsson T."/>
            <person name="Lv J."/>
            <person name="Arendt D."/>
            <person name="Savage R."/>
            <person name="Osoegawa K."/>
            <person name="de Jong P."/>
            <person name="Grimwood J."/>
            <person name="Chapman J.A."/>
            <person name="Shapiro H."/>
            <person name="Aerts A."/>
            <person name="Otillar R.P."/>
            <person name="Terry A.Y."/>
            <person name="Boore J.L."/>
            <person name="Grigoriev I.V."/>
            <person name="Lindberg D.R."/>
            <person name="Seaver E.C."/>
            <person name="Weisblat D.A."/>
            <person name="Putnam N.H."/>
            <person name="Rokhsar D.S."/>
        </authorList>
    </citation>
    <scope>NUCLEOTIDE SEQUENCE</scope>
</reference>
<dbReference type="GeneID" id="20210050"/>
<accession>T1FMK1</accession>
<evidence type="ECO:0000256" key="8">
    <source>
        <dbReference type="ARBA" id="ARBA00023136"/>
    </source>
</evidence>
<protein>
    <submittedName>
        <fullName evidence="14 15">Uncharacterized protein</fullName>
    </submittedName>
</protein>
<dbReference type="RefSeq" id="XP_009010837.1">
    <property type="nucleotide sequence ID" value="XM_009012589.1"/>
</dbReference>
<feature type="transmembrane region" description="Helical" evidence="13">
    <location>
        <begin position="31"/>
        <end position="53"/>
    </location>
</feature>
<evidence type="ECO:0000256" key="13">
    <source>
        <dbReference type="SAM" id="Phobius"/>
    </source>
</evidence>
<evidence type="ECO:0000313" key="16">
    <source>
        <dbReference type="Proteomes" id="UP000015101"/>
    </source>
</evidence>
<dbReference type="Gene3D" id="2.60.470.10">
    <property type="entry name" value="Acid-sensing ion channels like domains"/>
    <property type="match status" value="1"/>
</dbReference>
<evidence type="ECO:0000256" key="4">
    <source>
        <dbReference type="ARBA" id="ARBA00022692"/>
    </source>
</evidence>
<dbReference type="Gene3D" id="1.10.287.770">
    <property type="entry name" value="YojJ-like"/>
    <property type="match status" value="1"/>
</dbReference>
<evidence type="ECO:0000256" key="5">
    <source>
        <dbReference type="ARBA" id="ARBA00022989"/>
    </source>
</evidence>